<comment type="similarity">
    <text evidence="11 12">Belongs to the TonB-dependent receptor family.</text>
</comment>
<keyword evidence="5 11" id="KW-0812">Transmembrane</keyword>
<evidence type="ECO:0000256" key="11">
    <source>
        <dbReference type="PROSITE-ProRule" id="PRU01360"/>
    </source>
</evidence>
<accession>A0AAW9RCU8</accession>
<dbReference type="Pfam" id="PF00593">
    <property type="entry name" value="TonB_dep_Rec_b-barrel"/>
    <property type="match status" value="1"/>
</dbReference>
<evidence type="ECO:0000259" key="15">
    <source>
        <dbReference type="Pfam" id="PF07715"/>
    </source>
</evidence>
<dbReference type="InterPro" id="IPR036942">
    <property type="entry name" value="Beta-barrel_TonB_sf"/>
</dbReference>
<evidence type="ECO:0000256" key="10">
    <source>
        <dbReference type="ARBA" id="ARBA00023237"/>
    </source>
</evidence>
<proteinExistence type="inferred from homology"/>
<dbReference type="AlphaFoldDB" id="A0AAW9RCU8"/>
<evidence type="ECO:0000256" key="4">
    <source>
        <dbReference type="ARBA" id="ARBA00022496"/>
    </source>
</evidence>
<dbReference type="PROSITE" id="PS52016">
    <property type="entry name" value="TONB_DEPENDENT_REC_3"/>
    <property type="match status" value="1"/>
</dbReference>
<protein>
    <submittedName>
        <fullName evidence="16">TonB-dependent receptor</fullName>
    </submittedName>
</protein>
<sequence>MALKLPIKIGLLALVTASAPAFAQAVLEEVIVTATKRGDIDVQSVAGGIYAVGGDSLDVRGITNFENFAGQIPGLSFQDLGPGDKEFIIRGINGNGPAVVGAYFDEYVITASDQQDGGGKNAPIKMIDLERVEVLNGPQGTLYGANSMAGNIRYIARKPDASGFDAFVDSDFSDTKEGGFNYTVSGMVNIPLSENFAMRLVGWRTDNDGWIDQPRLENGAGNYNGNATNINDEETNGGRLQFRWTPSDSVTVDFMAMTQDLEAGGSPRFTAPGSPAWPDLPPELLQAALDAPDANPPAPLPGLPPLTPTEDFINVDITNNPRDDEINLIGATFTFESDIGTTTVSASQYEHDIEFRFDSTPILLFFGVPAPAATVQPQSYDTSMVEVRFASSFDGPLNFVGGAYYQRDDNQFQVQVPATDGNGNPARPWDPSNENDFFAGGTTFFGRQREDEVTQTAVFGEFTYTFADRWEAMAGGRVFSVDQKSIQQTLHNFGGSSGPVAGEQIGVNAQGNAIGLIETTDDTFRPKFSLSYQATDDVLLYTLYSEGFRVGGVNNANQPFAPGIPATFDSDELTNFEFGFKSNLLGNRMLLNATVFLVDWDDIQVEPRDPVGNIPFTTNGGSAEVNGIEWALRFLATDNLRFDFTGTYFFDAQLTTDQPVLPGASSFIIQGQEGDDIPNIPELQLYGSATWEAQIGDMPLQLIGDVTYRDDTNTEFRTDSLFNIPLDSYTLVNLYANLQITENFGAGVYVRNVTDELAVFDGIATFQDPMSIVAAQPRTIGAVLRWQY</sequence>
<dbReference type="InterPro" id="IPR000531">
    <property type="entry name" value="Beta-barrel_TonB"/>
</dbReference>
<feature type="domain" description="TonB-dependent receptor-like beta-barrel" evidence="14">
    <location>
        <begin position="315"/>
        <end position="753"/>
    </location>
</feature>
<keyword evidence="9 11" id="KW-0472">Membrane</keyword>
<evidence type="ECO:0000256" key="6">
    <source>
        <dbReference type="ARBA" id="ARBA00023004"/>
    </source>
</evidence>
<evidence type="ECO:0000313" key="16">
    <source>
        <dbReference type="EMBL" id="MEJ8568013.1"/>
    </source>
</evidence>
<dbReference type="PANTHER" id="PTHR32552:SF81">
    <property type="entry name" value="TONB-DEPENDENT OUTER MEMBRANE RECEPTOR"/>
    <property type="match status" value="1"/>
</dbReference>
<comment type="caution">
    <text evidence="16">The sequence shown here is derived from an EMBL/GenBank/DDBJ whole genome shotgun (WGS) entry which is preliminary data.</text>
</comment>
<dbReference type="SUPFAM" id="SSF56935">
    <property type="entry name" value="Porins"/>
    <property type="match status" value="1"/>
</dbReference>
<keyword evidence="8 12" id="KW-0798">TonB box</keyword>
<evidence type="ECO:0000256" key="3">
    <source>
        <dbReference type="ARBA" id="ARBA00022452"/>
    </source>
</evidence>
<evidence type="ECO:0000256" key="9">
    <source>
        <dbReference type="ARBA" id="ARBA00023136"/>
    </source>
</evidence>
<dbReference type="Pfam" id="PF07715">
    <property type="entry name" value="Plug"/>
    <property type="match status" value="1"/>
</dbReference>
<keyword evidence="4" id="KW-0410">Iron transport</keyword>
<organism evidence="16 17">
    <name type="scientific">Elongatibacter sediminis</name>
    <dbReference type="NCBI Taxonomy" id="3119006"/>
    <lineage>
        <taxon>Bacteria</taxon>
        <taxon>Pseudomonadati</taxon>
        <taxon>Pseudomonadota</taxon>
        <taxon>Gammaproteobacteria</taxon>
        <taxon>Chromatiales</taxon>
        <taxon>Wenzhouxiangellaceae</taxon>
        <taxon>Elongatibacter</taxon>
    </lineage>
</organism>
<feature type="signal peptide" evidence="13">
    <location>
        <begin position="1"/>
        <end position="23"/>
    </location>
</feature>
<keyword evidence="7" id="KW-0406">Ion transport</keyword>
<keyword evidence="17" id="KW-1185">Reference proteome</keyword>
<feature type="chain" id="PRO_5043813208" evidence="13">
    <location>
        <begin position="24"/>
        <end position="788"/>
    </location>
</feature>
<reference evidence="16 17" key="1">
    <citation type="submission" date="2024-02" db="EMBL/GenBank/DDBJ databases">
        <title>A novel Wenzhouxiangellaceae bacterium, isolated from coastal sediments.</title>
        <authorList>
            <person name="Du Z.-J."/>
            <person name="Ye Y.-Q."/>
            <person name="Zhang X.-Y."/>
        </authorList>
    </citation>
    <scope>NUCLEOTIDE SEQUENCE [LARGE SCALE GENOMIC DNA]</scope>
    <source>
        <strain evidence="16 17">CH-27</strain>
    </source>
</reference>
<keyword evidence="16" id="KW-0675">Receptor</keyword>
<evidence type="ECO:0000313" key="17">
    <source>
        <dbReference type="Proteomes" id="UP001359886"/>
    </source>
</evidence>
<dbReference type="PANTHER" id="PTHR32552">
    <property type="entry name" value="FERRICHROME IRON RECEPTOR-RELATED"/>
    <property type="match status" value="1"/>
</dbReference>
<keyword evidence="2 11" id="KW-0813">Transport</keyword>
<evidence type="ECO:0000259" key="14">
    <source>
        <dbReference type="Pfam" id="PF00593"/>
    </source>
</evidence>
<gene>
    <name evidence="16" type="ORF">V3330_10285</name>
</gene>
<keyword evidence="6" id="KW-0408">Iron</keyword>
<dbReference type="EMBL" id="JAZHOG010000006">
    <property type="protein sequence ID" value="MEJ8568013.1"/>
    <property type="molecule type" value="Genomic_DNA"/>
</dbReference>
<evidence type="ECO:0000256" key="1">
    <source>
        <dbReference type="ARBA" id="ARBA00004571"/>
    </source>
</evidence>
<evidence type="ECO:0000256" key="12">
    <source>
        <dbReference type="RuleBase" id="RU003357"/>
    </source>
</evidence>
<feature type="domain" description="TonB-dependent receptor plug" evidence="15">
    <location>
        <begin position="42"/>
        <end position="150"/>
    </location>
</feature>
<dbReference type="GO" id="GO:0006826">
    <property type="term" value="P:iron ion transport"/>
    <property type="evidence" value="ECO:0007669"/>
    <property type="project" value="UniProtKB-KW"/>
</dbReference>
<keyword evidence="13" id="KW-0732">Signal</keyword>
<evidence type="ECO:0000256" key="8">
    <source>
        <dbReference type="ARBA" id="ARBA00023077"/>
    </source>
</evidence>
<dbReference type="Proteomes" id="UP001359886">
    <property type="component" value="Unassembled WGS sequence"/>
</dbReference>
<dbReference type="Gene3D" id="2.40.170.20">
    <property type="entry name" value="TonB-dependent receptor, beta-barrel domain"/>
    <property type="match status" value="1"/>
</dbReference>
<dbReference type="InterPro" id="IPR012910">
    <property type="entry name" value="Plug_dom"/>
</dbReference>
<comment type="subcellular location">
    <subcellularLocation>
        <location evidence="1 11">Cell outer membrane</location>
        <topology evidence="1 11">Multi-pass membrane protein</topology>
    </subcellularLocation>
</comment>
<evidence type="ECO:0000256" key="13">
    <source>
        <dbReference type="SAM" id="SignalP"/>
    </source>
</evidence>
<name>A0AAW9RCU8_9GAMM</name>
<evidence type="ECO:0000256" key="2">
    <source>
        <dbReference type="ARBA" id="ARBA00022448"/>
    </source>
</evidence>
<keyword evidence="3 11" id="KW-1134">Transmembrane beta strand</keyword>
<evidence type="ECO:0000256" key="7">
    <source>
        <dbReference type="ARBA" id="ARBA00023065"/>
    </source>
</evidence>
<evidence type="ECO:0000256" key="5">
    <source>
        <dbReference type="ARBA" id="ARBA00022692"/>
    </source>
</evidence>
<dbReference type="InterPro" id="IPR039426">
    <property type="entry name" value="TonB-dep_rcpt-like"/>
</dbReference>
<keyword evidence="10 11" id="KW-0998">Cell outer membrane</keyword>
<dbReference type="GO" id="GO:0009279">
    <property type="term" value="C:cell outer membrane"/>
    <property type="evidence" value="ECO:0007669"/>
    <property type="project" value="UniProtKB-SubCell"/>
</dbReference>
<dbReference type="RefSeq" id="WP_354695336.1">
    <property type="nucleotide sequence ID" value="NZ_JAZHOG010000006.1"/>
</dbReference>